<dbReference type="RefSeq" id="WP_069726007.1">
    <property type="nucleotide sequence ID" value="NZ_MDCO01000006.1"/>
</dbReference>
<dbReference type="AlphaFoldDB" id="A0A1E5NH50"/>
<evidence type="ECO:0000313" key="2">
    <source>
        <dbReference type="Proteomes" id="UP000095247"/>
    </source>
</evidence>
<comment type="caution">
    <text evidence="1">The sequence shown here is derived from an EMBL/GenBank/DDBJ whole genome shotgun (WGS) entry which is preliminary data.</text>
</comment>
<name>A0A1E5NH50_9SPIR</name>
<dbReference type="Proteomes" id="UP000095247">
    <property type="component" value="Unassembled WGS sequence"/>
</dbReference>
<dbReference type="EMBL" id="MDCO01000006">
    <property type="protein sequence ID" value="OEJ15456.1"/>
    <property type="molecule type" value="Genomic_DNA"/>
</dbReference>
<sequence>MDIQTFLTLNKDNKKISKEGKKELFYYFQRTIKNSFLDIDINYKDLSSYKEQSKNTFMREHHLNDFNIGLASNLIACYDDKVLIIK</sequence>
<gene>
    <name evidence="1" type="ORF">BFL38_14300</name>
</gene>
<reference evidence="1 2" key="1">
    <citation type="submission" date="2016-08" db="EMBL/GenBank/DDBJ databases">
        <title>Characterization and recognition of Brachyspira hampsonii sp. nov., a novel intestinal spirochete that is pathogenic to pigs.</title>
        <authorList>
            <person name="Mirajkar N."/>
            <person name="La T."/>
            <person name="Phillips N."/>
            <person name="Hampson D."/>
            <person name="Gebhart C."/>
        </authorList>
    </citation>
    <scope>NUCLEOTIDE SEQUENCE [LARGE SCALE GENOMIC DNA]</scope>
    <source>
        <strain evidence="1 2">P280/1</strain>
    </source>
</reference>
<organism evidence="1 2">
    <name type="scientific">Brachyspira hampsonii</name>
    <dbReference type="NCBI Taxonomy" id="1287055"/>
    <lineage>
        <taxon>Bacteria</taxon>
        <taxon>Pseudomonadati</taxon>
        <taxon>Spirochaetota</taxon>
        <taxon>Spirochaetia</taxon>
        <taxon>Brachyspirales</taxon>
        <taxon>Brachyspiraceae</taxon>
        <taxon>Brachyspira</taxon>
    </lineage>
</organism>
<accession>A0A1E5NH50</accession>
<protein>
    <submittedName>
        <fullName evidence="1">Uncharacterized protein</fullName>
    </submittedName>
</protein>
<evidence type="ECO:0000313" key="1">
    <source>
        <dbReference type="EMBL" id="OEJ15456.1"/>
    </source>
</evidence>
<proteinExistence type="predicted"/>